<name>A0A0D2AEX5_9EURO</name>
<dbReference type="Proteomes" id="UP000053342">
    <property type="component" value="Unassembled WGS sequence"/>
</dbReference>
<keyword evidence="1" id="KW-1133">Transmembrane helix</keyword>
<dbReference type="GO" id="GO:0016747">
    <property type="term" value="F:acyltransferase activity, transferring groups other than amino-acyl groups"/>
    <property type="evidence" value="ECO:0007669"/>
    <property type="project" value="InterPro"/>
</dbReference>
<dbReference type="OrthoDB" id="5819582at2759"/>
<keyword evidence="1" id="KW-0812">Transmembrane</keyword>
<feature type="transmembrane region" description="Helical" evidence="1">
    <location>
        <begin position="255"/>
        <end position="278"/>
    </location>
</feature>
<dbReference type="VEuPathDB" id="FungiDB:PV06_09701"/>
<accession>A0A0D2AEX5</accession>
<dbReference type="InterPro" id="IPR050879">
    <property type="entry name" value="Acyltransferase_3"/>
</dbReference>
<evidence type="ECO:0000313" key="3">
    <source>
        <dbReference type="EMBL" id="KIW38756.1"/>
    </source>
</evidence>
<dbReference type="RefSeq" id="XP_016258972.1">
    <property type="nucleotide sequence ID" value="XM_016411165.1"/>
</dbReference>
<feature type="domain" description="Acyltransferase 3" evidence="2">
    <location>
        <begin position="55"/>
        <end position="424"/>
    </location>
</feature>
<evidence type="ECO:0000256" key="1">
    <source>
        <dbReference type="SAM" id="Phobius"/>
    </source>
</evidence>
<protein>
    <recommendedName>
        <fullName evidence="2">Acyltransferase 3 domain-containing protein</fullName>
    </recommendedName>
</protein>
<dbReference type="GeneID" id="27361775"/>
<keyword evidence="1" id="KW-0472">Membrane</keyword>
<dbReference type="HOGENOM" id="CLU_005679_13_3_1"/>
<dbReference type="InterPro" id="IPR002656">
    <property type="entry name" value="Acyl_transf_3_dom"/>
</dbReference>
<dbReference type="PANTHER" id="PTHR23028:SF125">
    <property type="entry name" value="ACYLTRANSFERASE"/>
    <property type="match status" value="1"/>
</dbReference>
<dbReference type="PANTHER" id="PTHR23028">
    <property type="entry name" value="ACETYLTRANSFERASE"/>
    <property type="match status" value="1"/>
</dbReference>
<feature type="transmembrane region" description="Helical" evidence="1">
    <location>
        <begin position="299"/>
        <end position="316"/>
    </location>
</feature>
<dbReference type="EMBL" id="KN847341">
    <property type="protein sequence ID" value="KIW38756.1"/>
    <property type="molecule type" value="Genomic_DNA"/>
</dbReference>
<evidence type="ECO:0000259" key="2">
    <source>
        <dbReference type="Pfam" id="PF01757"/>
    </source>
</evidence>
<keyword evidence="4" id="KW-1185">Reference proteome</keyword>
<feature type="transmembrane region" description="Helical" evidence="1">
    <location>
        <begin position="104"/>
        <end position="127"/>
    </location>
</feature>
<gene>
    <name evidence="3" type="ORF">PV06_09701</name>
</gene>
<organism evidence="3 4">
    <name type="scientific">Exophiala oligosperma</name>
    <dbReference type="NCBI Taxonomy" id="215243"/>
    <lineage>
        <taxon>Eukaryota</taxon>
        <taxon>Fungi</taxon>
        <taxon>Dikarya</taxon>
        <taxon>Ascomycota</taxon>
        <taxon>Pezizomycotina</taxon>
        <taxon>Eurotiomycetes</taxon>
        <taxon>Chaetothyriomycetidae</taxon>
        <taxon>Chaetothyriales</taxon>
        <taxon>Herpotrichiellaceae</taxon>
        <taxon>Exophiala</taxon>
    </lineage>
</organism>
<dbReference type="STRING" id="215243.A0A0D2AEX5"/>
<evidence type="ECO:0000313" key="4">
    <source>
        <dbReference type="Proteomes" id="UP000053342"/>
    </source>
</evidence>
<proteinExistence type="predicted"/>
<reference evidence="3 4" key="1">
    <citation type="submission" date="2015-01" db="EMBL/GenBank/DDBJ databases">
        <title>The Genome Sequence of Exophiala oligosperma CBS72588.</title>
        <authorList>
            <consortium name="The Broad Institute Genomics Platform"/>
            <person name="Cuomo C."/>
            <person name="de Hoog S."/>
            <person name="Gorbushina A."/>
            <person name="Stielow B."/>
            <person name="Teixiera M."/>
            <person name="Abouelleil A."/>
            <person name="Chapman S.B."/>
            <person name="Priest M."/>
            <person name="Young S.K."/>
            <person name="Wortman J."/>
            <person name="Nusbaum C."/>
            <person name="Birren B."/>
        </authorList>
    </citation>
    <scope>NUCLEOTIDE SEQUENCE [LARGE SCALE GENOMIC DNA]</scope>
    <source>
        <strain evidence="3 4">CBS 72588</strain>
    </source>
</reference>
<sequence>MSLSNDNLLEKGYWDSLNPSSQPSRLTRTKTWVIDLVKPSFCSTAPRRETARRTAYLDGLRGFAALLVYWGHHELWAHDSLSADKILENAYGYDNQRYIACLPFIRIFFSGGHFAVTIFFVMSGYVLSAKPLSMIHSGEYLRLGDNLASALFRRWLRLFIPIASTTFLYMTSWHLFKYRAEPEPKSTYREELWNWYCEFKNFTFIFNTGGHPWFSYSFHTWSIPVEFKGSIIIYTTLQALSRCTRNTRLWCEIGLIFYFMYIADGMFCALFMAGMFLCDLDLLEQAQNLPRALSKIGNYKTVIFYFLFLVSLYLGGSPSYSADIHVLRNSPGWYYLSKIKPQAVFDYKWFYLFWASVFLVSSIQRISWLRGFFETRFSQYLGRVSFAFYLVHGPILWSIGDRVYAAVGWTKESHAINCPAWINILPLPKTGPFGLELSFLLAQLVLLPLTLWIAEMATTLIDEPCVKLSQWLYSRTQTPLTKL</sequence>
<dbReference type="Pfam" id="PF01757">
    <property type="entry name" value="Acyl_transf_3"/>
    <property type="match status" value="1"/>
</dbReference>
<feature type="transmembrane region" description="Helical" evidence="1">
    <location>
        <begin position="349"/>
        <end position="368"/>
    </location>
</feature>
<feature type="transmembrane region" description="Helical" evidence="1">
    <location>
        <begin position="155"/>
        <end position="176"/>
    </location>
</feature>
<dbReference type="AlphaFoldDB" id="A0A0D2AEX5"/>